<proteinExistence type="predicted"/>
<feature type="signal peptide" evidence="1">
    <location>
        <begin position="1"/>
        <end position="18"/>
    </location>
</feature>
<keyword evidence="1" id="KW-0732">Signal</keyword>
<dbReference type="EMBL" id="CAJJDN010000185">
    <property type="protein sequence ID" value="CAD8128268.1"/>
    <property type="molecule type" value="Genomic_DNA"/>
</dbReference>
<feature type="chain" id="PRO_5035846611" evidence="1">
    <location>
        <begin position="19"/>
        <end position="271"/>
    </location>
</feature>
<name>A0A8S1RJ93_9CILI</name>
<dbReference type="OrthoDB" id="285119at2759"/>
<organism evidence="2 3">
    <name type="scientific">Paramecium sonneborni</name>
    <dbReference type="NCBI Taxonomy" id="65129"/>
    <lineage>
        <taxon>Eukaryota</taxon>
        <taxon>Sar</taxon>
        <taxon>Alveolata</taxon>
        <taxon>Ciliophora</taxon>
        <taxon>Intramacronucleata</taxon>
        <taxon>Oligohymenophorea</taxon>
        <taxon>Peniculida</taxon>
        <taxon>Parameciidae</taxon>
        <taxon>Paramecium</taxon>
    </lineage>
</organism>
<evidence type="ECO:0000256" key="1">
    <source>
        <dbReference type="SAM" id="SignalP"/>
    </source>
</evidence>
<keyword evidence="3" id="KW-1185">Reference proteome</keyword>
<dbReference type="Proteomes" id="UP000692954">
    <property type="component" value="Unassembled WGS sequence"/>
</dbReference>
<protein>
    <submittedName>
        <fullName evidence="2">Uncharacterized protein</fullName>
    </submittedName>
</protein>
<accession>A0A8S1RJ93</accession>
<gene>
    <name evidence="2" type="ORF">PSON_ATCC_30995.1.T1850021</name>
</gene>
<dbReference type="AlphaFoldDB" id="A0A8S1RJ93"/>
<evidence type="ECO:0000313" key="2">
    <source>
        <dbReference type="EMBL" id="CAD8128268.1"/>
    </source>
</evidence>
<sequence>MRIFTIILILSTAYLIKSNTLDTSNSCKCSELIYNWDCYTADCSWDSRKNQCVDLACSDIEWSNHCVWSSKRCYWFNQQCHDFTSCEAIPGKDQTECISSNIYCPASNGINCLPLQYQQRCSDIKDSDTCNDYYSPEGKCMWKEQNCIILQSCTQLWTNTTKSCLSSYCYFDAQTYMCKDMTCSRHTMESQCQFGAPSIGPYLNNLIPCVWDTQTGQCKNGSPDDFNADNCYVNSARTYHWSSSKSSQGSCLPCQSSILTIIIGLIIMIIM</sequence>
<evidence type="ECO:0000313" key="3">
    <source>
        <dbReference type="Proteomes" id="UP000692954"/>
    </source>
</evidence>
<reference evidence="2" key="1">
    <citation type="submission" date="2021-01" db="EMBL/GenBank/DDBJ databases">
        <authorList>
            <consortium name="Genoscope - CEA"/>
            <person name="William W."/>
        </authorList>
    </citation>
    <scope>NUCLEOTIDE SEQUENCE</scope>
</reference>
<comment type="caution">
    <text evidence="2">The sequence shown here is derived from an EMBL/GenBank/DDBJ whole genome shotgun (WGS) entry which is preliminary data.</text>
</comment>